<protein>
    <submittedName>
        <fullName evidence="1">Uncharacterized protein</fullName>
    </submittedName>
</protein>
<dbReference type="AlphaFoldDB" id="A0A9D4QWH7"/>
<dbReference type="EMBL" id="JAIWYP010000003">
    <property type="protein sequence ID" value="KAH3845297.1"/>
    <property type="molecule type" value="Genomic_DNA"/>
</dbReference>
<proteinExistence type="predicted"/>
<keyword evidence="2" id="KW-1185">Reference proteome</keyword>
<accession>A0A9D4QWH7</accession>
<name>A0A9D4QWH7_DREPO</name>
<evidence type="ECO:0000313" key="1">
    <source>
        <dbReference type="EMBL" id="KAH3845297.1"/>
    </source>
</evidence>
<reference evidence="1" key="2">
    <citation type="submission" date="2020-11" db="EMBL/GenBank/DDBJ databases">
        <authorList>
            <person name="McCartney M.A."/>
            <person name="Auch B."/>
            <person name="Kono T."/>
            <person name="Mallez S."/>
            <person name="Becker A."/>
            <person name="Gohl D.M."/>
            <person name="Silverstein K.A.T."/>
            <person name="Koren S."/>
            <person name="Bechman K.B."/>
            <person name="Herman A."/>
            <person name="Abrahante J.E."/>
            <person name="Garbe J."/>
        </authorList>
    </citation>
    <scope>NUCLEOTIDE SEQUENCE</scope>
    <source>
        <strain evidence="1">Duluth1</strain>
        <tissue evidence="1">Whole animal</tissue>
    </source>
</reference>
<sequence length="105" mass="11804">MSDIVLFARTAAPAELKNVTDGAAVGVDYTLNMRKSLQKKLDSTEQEDVIVYETGGGFRLLLNTGMYELFKIAADQFFSKTLFRINAAKFRCTTDREILLKRNTS</sequence>
<gene>
    <name evidence="1" type="ORF">DPMN_087575</name>
</gene>
<reference evidence="1" key="1">
    <citation type="journal article" date="2019" name="bioRxiv">
        <title>The Genome of the Zebra Mussel, Dreissena polymorpha: A Resource for Invasive Species Research.</title>
        <authorList>
            <person name="McCartney M.A."/>
            <person name="Auch B."/>
            <person name="Kono T."/>
            <person name="Mallez S."/>
            <person name="Zhang Y."/>
            <person name="Obille A."/>
            <person name="Becker A."/>
            <person name="Abrahante J.E."/>
            <person name="Garbe J."/>
            <person name="Badalamenti J.P."/>
            <person name="Herman A."/>
            <person name="Mangelson H."/>
            <person name="Liachko I."/>
            <person name="Sullivan S."/>
            <person name="Sone E.D."/>
            <person name="Koren S."/>
            <person name="Silverstein K.A.T."/>
            <person name="Beckman K.B."/>
            <person name="Gohl D.M."/>
        </authorList>
    </citation>
    <scope>NUCLEOTIDE SEQUENCE</scope>
    <source>
        <strain evidence="1">Duluth1</strain>
        <tissue evidence="1">Whole animal</tissue>
    </source>
</reference>
<evidence type="ECO:0000313" key="2">
    <source>
        <dbReference type="Proteomes" id="UP000828390"/>
    </source>
</evidence>
<dbReference type="Proteomes" id="UP000828390">
    <property type="component" value="Unassembled WGS sequence"/>
</dbReference>
<organism evidence="1 2">
    <name type="scientific">Dreissena polymorpha</name>
    <name type="common">Zebra mussel</name>
    <name type="synonym">Mytilus polymorpha</name>
    <dbReference type="NCBI Taxonomy" id="45954"/>
    <lineage>
        <taxon>Eukaryota</taxon>
        <taxon>Metazoa</taxon>
        <taxon>Spiralia</taxon>
        <taxon>Lophotrochozoa</taxon>
        <taxon>Mollusca</taxon>
        <taxon>Bivalvia</taxon>
        <taxon>Autobranchia</taxon>
        <taxon>Heteroconchia</taxon>
        <taxon>Euheterodonta</taxon>
        <taxon>Imparidentia</taxon>
        <taxon>Neoheterodontei</taxon>
        <taxon>Myida</taxon>
        <taxon>Dreissenoidea</taxon>
        <taxon>Dreissenidae</taxon>
        <taxon>Dreissena</taxon>
    </lineage>
</organism>
<comment type="caution">
    <text evidence="1">The sequence shown here is derived from an EMBL/GenBank/DDBJ whole genome shotgun (WGS) entry which is preliminary data.</text>
</comment>